<feature type="active site" description="Proton donor" evidence="4">
    <location>
        <position position="177"/>
    </location>
</feature>
<evidence type="ECO:0000313" key="7">
    <source>
        <dbReference type="EMBL" id="TDC29602.1"/>
    </source>
</evidence>
<evidence type="ECO:0000256" key="5">
    <source>
        <dbReference type="PIRSR" id="PIRSR606710-2"/>
    </source>
</evidence>
<evidence type="ECO:0000256" key="6">
    <source>
        <dbReference type="RuleBase" id="RU361187"/>
    </source>
</evidence>
<gene>
    <name evidence="7" type="ORF">E1261_15425</name>
</gene>
<accession>A0A4R4Q407</accession>
<keyword evidence="8" id="KW-1185">Reference proteome</keyword>
<dbReference type="GO" id="GO:0004553">
    <property type="term" value="F:hydrolase activity, hydrolyzing O-glycosyl compounds"/>
    <property type="evidence" value="ECO:0007669"/>
    <property type="project" value="InterPro"/>
</dbReference>
<evidence type="ECO:0000256" key="2">
    <source>
        <dbReference type="ARBA" id="ARBA00022801"/>
    </source>
</evidence>
<comment type="similarity">
    <text evidence="1 6">Belongs to the glycosyl hydrolase 43 family.</text>
</comment>
<evidence type="ECO:0000256" key="3">
    <source>
        <dbReference type="ARBA" id="ARBA00023295"/>
    </source>
</evidence>
<dbReference type="OrthoDB" id="9801455at2"/>
<keyword evidence="2 6" id="KW-0378">Hydrolase</keyword>
<dbReference type="Proteomes" id="UP000295075">
    <property type="component" value="Unassembled WGS sequence"/>
</dbReference>
<dbReference type="InterPro" id="IPR051795">
    <property type="entry name" value="Glycosyl_Hydrlase_43"/>
</dbReference>
<reference evidence="7 8" key="1">
    <citation type="submission" date="2019-03" db="EMBL/GenBank/DDBJ databases">
        <title>Draft genome sequences of novel Actinobacteria.</title>
        <authorList>
            <person name="Sahin N."/>
            <person name="Ay H."/>
            <person name="Saygin H."/>
        </authorList>
    </citation>
    <scope>NUCLEOTIDE SEQUENCE [LARGE SCALE GENOMIC DNA]</scope>
    <source>
        <strain evidence="7 8">JCM 30547</strain>
    </source>
</reference>
<proteinExistence type="inferred from homology"/>
<name>A0A4R4Q407_9ACTN</name>
<protein>
    <submittedName>
        <fullName evidence="7">Glycoside hydrolase family 43</fullName>
    </submittedName>
</protein>
<dbReference type="Gene3D" id="2.115.10.20">
    <property type="entry name" value="Glycosyl hydrolase domain, family 43"/>
    <property type="match status" value="1"/>
</dbReference>
<dbReference type="PANTHER" id="PTHR42812:SF5">
    <property type="entry name" value="ENDO-ARABINASE"/>
    <property type="match status" value="1"/>
</dbReference>
<dbReference type="InterPro" id="IPR006710">
    <property type="entry name" value="Glyco_hydro_43"/>
</dbReference>
<dbReference type="RefSeq" id="WP_132407155.1">
    <property type="nucleotide sequence ID" value="NZ_SMKA01000057.1"/>
</dbReference>
<keyword evidence="3 6" id="KW-0326">Glycosidase</keyword>
<organism evidence="7 8">
    <name type="scientific">Kribbella albertanoniae</name>
    <dbReference type="NCBI Taxonomy" id="1266829"/>
    <lineage>
        <taxon>Bacteria</taxon>
        <taxon>Bacillati</taxon>
        <taxon>Actinomycetota</taxon>
        <taxon>Actinomycetes</taxon>
        <taxon>Propionibacteriales</taxon>
        <taxon>Kribbellaceae</taxon>
        <taxon>Kribbella</taxon>
    </lineage>
</organism>
<dbReference type="CDD" id="cd08999">
    <property type="entry name" value="GH43_ABN-like"/>
    <property type="match status" value="1"/>
</dbReference>
<feature type="site" description="Important for catalytic activity, responsible for pKa modulation of the active site Glu and correct orientation of both the proton donor and substrate" evidence="5">
    <location>
        <position position="122"/>
    </location>
</feature>
<evidence type="ECO:0000313" key="8">
    <source>
        <dbReference type="Proteomes" id="UP000295075"/>
    </source>
</evidence>
<sequence>MEVYAGNFADPFVLAAGELFYAFATNGPLGNVQTLRSTDLQSWEPVGDALPTLPAWTTPGRVWAPEVVAHGPDRYVMYYTSADRATGHQAVGVAVATNPEGPYVDKSLDPLISQSDEGGSIDASPFRNYLYWKNDGNAIGVDTWIYAQQLSDDGLTLTGASHRLIKQTLPWEGALVEAPYVLERNGLYHLFYSANAFDKPDYAVGHAVAPTPLGPFIKSGDPILSGPGGPGHNMVLSTGGHDYFVYHAWDPTQVGADPRGRTMHIAELTWNAERPIVGR</sequence>
<dbReference type="InterPro" id="IPR023296">
    <property type="entry name" value="Glyco_hydro_beta-prop_sf"/>
</dbReference>
<feature type="active site" description="Proton acceptor" evidence="4">
    <location>
        <position position="10"/>
    </location>
</feature>
<dbReference type="AlphaFoldDB" id="A0A4R4Q407"/>
<dbReference type="EMBL" id="SMKA01000057">
    <property type="protein sequence ID" value="TDC29602.1"/>
    <property type="molecule type" value="Genomic_DNA"/>
</dbReference>
<dbReference type="SUPFAM" id="SSF75005">
    <property type="entry name" value="Arabinanase/levansucrase/invertase"/>
    <property type="match status" value="1"/>
</dbReference>
<comment type="caution">
    <text evidence="7">The sequence shown here is derived from an EMBL/GenBank/DDBJ whole genome shotgun (WGS) entry which is preliminary data.</text>
</comment>
<evidence type="ECO:0000256" key="4">
    <source>
        <dbReference type="PIRSR" id="PIRSR606710-1"/>
    </source>
</evidence>
<dbReference type="GO" id="GO:0005975">
    <property type="term" value="P:carbohydrate metabolic process"/>
    <property type="evidence" value="ECO:0007669"/>
    <property type="project" value="InterPro"/>
</dbReference>
<evidence type="ECO:0000256" key="1">
    <source>
        <dbReference type="ARBA" id="ARBA00009865"/>
    </source>
</evidence>
<dbReference type="Pfam" id="PF04616">
    <property type="entry name" value="Glyco_hydro_43"/>
    <property type="match status" value="1"/>
</dbReference>
<dbReference type="PANTHER" id="PTHR42812">
    <property type="entry name" value="BETA-XYLOSIDASE"/>
    <property type="match status" value="1"/>
</dbReference>